<dbReference type="EMBL" id="JAATEO010000018">
    <property type="protein sequence ID" value="NJP33709.1"/>
    <property type="molecule type" value="Genomic_DNA"/>
</dbReference>
<organism evidence="2 3">
    <name type="scientific">Micromonospora thermarum</name>
    <dbReference type="NCBI Taxonomy" id="2720024"/>
    <lineage>
        <taxon>Bacteria</taxon>
        <taxon>Bacillati</taxon>
        <taxon>Actinomycetota</taxon>
        <taxon>Actinomycetes</taxon>
        <taxon>Micromonosporales</taxon>
        <taxon>Micromonosporaceae</taxon>
        <taxon>Micromonospora</taxon>
    </lineage>
</organism>
<evidence type="ECO:0000313" key="3">
    <source>
        <dbReference type="Proteomes" id="UP000783871"/>
    </source>
</evidence>
<evidence type="ECO:0000256" key="1">
    <source>
        <dbReference type="SAM" id="MobiDB-lite"/>
    </source>
</evidence>
<protein>
    <submittedName>
        <fullName evidence="2">Uncharacterized protein</fullName>
    </submittedName>
</protein>
<dbReference type="RefSeq" id="WP_168002078.1">
    <property type="nucleotide sequence ID" value="NZ_JAATEO010000018.1"/>
</dbReference>
<feature type="region of interest" description="Disordered" evidence="1">
    <location>
        <begin position="1"/>
        <end position="20"/>
    </location>
</feature>
<keyword evidence="3" id="KW-1185">Reference proteome</keyword>
<proteinExistence type="predicted"/>
<name>A0ABX0ZB59_9ACTN</name>
<evidence type="ECO:0000313" key="2">
    <source>
        <dbReference type="EMBL" id="NJP33709.1"/>
    </source>
</evidence>
<gene>
    <name evidence="2" type="ORF">HCJ94_17395</name>
</gene>
<dbReference type="Proteomes" id="UP000783871">
    <property type="component" value="Unassembled WGS sequence"/>
</dbReference>
<reference evidence="2 3" key="1">
    <citation type="submission" date="2020-03" db="EMBL/GenBank/DDBJ databases">
        <title>WGS of actinomycetes isolated from Thailand.</title>
        <authorList>
            <person name="Thawai C."/>
        </authorList>
    </citation>
    <scope>NUCLEOTIDE SEQUENCE [LARGE SCALE GENOMIC DNA]</scope>
    <source>
        <strain evidence="2 3">HSS6-12</strain>
    </source>
</reference>
<sequence>MGSRRGWAGYDQPTLASSEIEPATWEEHRVPGRPVPLTEEVSTAAALVRAHGCSPQCLISAGVPVKDCDCQCRGAYHGVLSDADIPSALRRREATSRA</sequence>
<accession>A0ABX0ZB59</accession>
<comment type="caution">
    <text evidence="2">The sequence shown here is derived from an EMBL/GenBank/DDBJ whole genome shotgun (WGS) entry which is preliminary data.</text>
</comment>